<organism evidence="5 6">
    <name type="scientific">Elysia chlorotica</name>
    <name type="common">Eastern emerald elysia</name>
    <name type="synonym">Sea slug</name>
    <dbReference type="NCBI Taxonomy" id="188477"/>
    <lineage>
        <taxon>Eukaryota</taxon>
        <taxon>Metazoa</taxon>
        <taxon>Spiralia</taxon>
        <taxon>Lophotrochozoa</taxon>
        <taxon>Mollusca</taxon>
        <taxon>Gastropoda</taxon>
        <taxon>Heterobranchia</taxon>
        <taxon>Euthyneura</taxon>
        <taxon>Panpulmonata</taxon>
        <taxon>Sacoglossa</taxon>
        <taxon>Placobranchoidea</taxon>
        <taxon>Plakobranchidae</taxon>
        <taxon>Elysia</taxon>
    </lineage>
</organism>
<dbReference type="GO" id="GO:0005576">
    <property type="term" value="C:extracellular region"/>
    <property type="evidence" value="ECO:0007669"/>
    <property type="project" value="TreeGrafter"/>
</dbReference>
<dbReference type="SMART" id="SM00280">
    <property type="entry name" value="KAZAL"/>
    <property type="match status" value="1"/>
</dbReference>
<dbReference type="Pfam" id="PF00050">
    <property type="entry name" value="Kazal_1"/>
    <property type="match status" value="1"/>
</dbReference>
<feature type="non-terminal residue" evidence="5">
    <location>
        <position position="1"/>
    </location>
</feature>
<feature type="non-terminal residue" evidence="5">
    <location>
        <position position="173"/>
    </location>
</feature>
<dbReference type="EMBL" id="RQTK01000913">
    <property type="protein sequence ID" value="RUS73649.1"/>
    <property type="molecule type" value="Genomic_DNA"/>
</dbReference>
<name>A0A3S0ZB38_ELYCH</name>
<gene>
    <name evidence="5" type="ORF">EGW08_018581</name>
</gene>
<dbReference type="Gene3D" id="3.30.60.30">
    <property type="match status" value="1"/>
</dbReference>
<feature type="domain" description="Kazal-like" evidence="4">
    <location>
        <begin position="75"/>
        <end position="130"/>
    </location>
</feature>
<dbReference type="OrthoDB" id="126772at2759"/>
<keyword evidence="3" id="KW-1015">Disulfide bond</keyword>
<dbReference type="PANTHER" id="PTHR10913:SF45">
    <property type="entry name" value="FOLLISTATIN, ISOFORM A-RELATED"/>
    <property type="match status" value="1"/>
</dbReference>
<protein>
    <recommendedName>
        <fullName evidence="4">Kazal-like domain-containing protein</fullName>
    </recommendedName>
</protein>
<feature type="domain" description="Kazal-like" evidence="4">
    <location>
        <begin position="137"/>
        <end position="173"/>
    </location>
</feature>
<dbReference type="PANTHER" id="PTHR10913">
    <property type="entry name" value="FOLLISTATIN-RELATED"/>
    <property type="match status" value="1"/>
</dbReference>
<dbReference type="Proteomes" id="UP000271974">
    <property type="component" value="Unassembled WGS sequence"/>
</dbReference>
<dbReference type="InterPro" id="IPR002350">
    <property type="entry name" value="Kazal_dom"/>
</dbReference>
<dbReference type="InterPro" id="IPR050653">
    <property type="entry name" value="Prot_Inhib_GrowthFact_Antg"/>
</dbReference>
<dbReference type="GO" id="GO:0004867">
    <property type="term" value="F:serine-type endopeptidase inhibitor activity"/>
    <property type="evidence" value="ECO:0007669"/>
    <property type="project" value="UniProtKB-KW"/>
</dbReference>
<keyword evidence="2" id="KW-0722">Serine protease inhibitor</keyword>
<accession>A0A3S0ZB38</accession>
<sequence>CLYTKAHCKDVDLKPVDCNAAGNQVTTTSTGVTNPPVATNAPGTVTTNGMVQVNGTADVPANTFLTTTTATATLSNLGVVCQTLLANPCPPDNSPVCASDLVSYANLCEYTKARCLKPGLTVVQQGACTAITTPAPDVAGIVCNALAASACFDDAIVLCGSDGITYSNSCLFE</sequence>
<dbReference type="SUPFAM" id="SSF100895">
    <property type="entry name" value="Kazal-type serine protease inhibitors"/>
    <property type="match status" value="2"/>
</dbReference>
<dbReference type="AlphaFoldDB" id="A0A3S0ZB38"/>
<dbReference type="InterPro" id="IPR036058">
    <property type="entry name" value="Kazal_dom_sf"/>
</dbReference>
<evidence type="ECO:0000256" key="2">
    <source>
        <dbReference type="ARBA" id="ARBA00022900"/>
    </source>
</evidence>
<dbReference type="PROSITE" id="PS51465">
    <property type="entry name" value="KAZAL_2"/>
    <property type="match status" value="2"/>
</dbReference>
<dbReference type="Pfam" id="PF07648">
    <property type="entry name" value="Kazal_2"/>
    <property type="match status" value="1"/>
</dbReference>
<evidence type="ECO:0000313" key="6">
    <source>
        <dbReference type="Proteomes" id="UP000271974"/>
    </source>
</evidence>
<dbReference type="CDD" id="cd00104">
    <property type="entry name" value="KAZAL_FS"/>
    <property type="match status" value="1"/>
</dbReference>
<keyword evidence="1" id="KW-0646">Protease inhibitor</keyword>
<proteinExistence type="predicted"/>
<keyword evidence="6" id="KW-1185">Reference proteome</keyword>
<evidence type="ECO:0000313" key="5">
    <source>
        <dbReference type="EMBL" id="RUS73649.1"/>
    </source>
</evidence>
<comment type="caution">
    <text evidence="5">The sequence shown here is derived from an EMBL/GenBank/DDBJ whole genome shotgun (WGS) entry which is preliminary data.</text>
</comment>
<evidence type="ECO:0000259" key="4">
    <source>
        <dbReference type="PROSITE" id="PS51465"/>
    </source>
</evidence>
<evidence type="ECO:0000256" key="1">
    <source>
        <dbReference type="ARBA" id="ARBA00022690"/>
    </source>
</evidence>
<evidence type="ECO:0000256" key="3">
    <source>
        <dbReference type="ARBA" id="ARBA00023157"/>
    </source>
</evidence>
<reference evidence="5 6" key="1">
    <citation type="submission" date="2019-01" db="EMBL/GenBank/DDBJ databases">
        <title>A draft genome assembly of the solar-powered sea slug Elysia chlorotica.</title>
        <authorList>
            <person name="Cai H."/>
            <person name="Li Q."/>
            <person name="Fang X."/>
            <person name="Li J."/>
            <person name="Curtis N.E."/>
            <person name="Altenburger A."/>
            <person name="Shibata T."/>
            <person name="Feng M."/>
            <person name="Maeda T."/>
            <person name="Schwartz J.A."/>
            <person name="Shigenobu S."/>
            <person name="Lundholm N."/>
            <person name="Nishiyama T."/>
            <person name="Yang H."/>
            <person name="Hasebe M."/>
            <person name="Li S."/>
            <person name="Pierce S.K."/>
            <person name="Wang J."/>
        </authorList>
    </citation>
    <scope>NUCLEOTIDE SEQUENCE [LARGE SCALE GENOMIC DNA]</scope>
    <source>
        <strain evidence="5">EC2010</strain>
        <tissue evidence="5">Whole organism of an adult</tissue>
    </source>
</reference>